<keyword evidence="2" id="KW-1185">Reference proteome</keyword>
<organism evidence="1 2">
    <name type="scientific">Brachionus plicatilis</name>
    <name type="common">Marine rotifer</name>
    <name type="synonym">Brachionus muelleri</name>
    <dbReference type="NCBI Taxonomy" id="10195"/>
    <lineage>
        <taxon>Eukaryota</taxon>
        <taxon>Metazoa</taxon>
        <taxon>Spiralia</taxon>
        <taxon>Gnathifera</taxon>
        <taxon>Rotifera</taxon>
        <taxon>Eurotatoria</taxon>
        <taxon>Monogononta</taxon>
        <taxon>Pseudotrocha</taxon>
        <taxon>Ploima</taxon>
        <taxon>Brachionidae</taxon>
        <taxon>Brachionus</taxon>
    </lineage>
</organism>
<evidence type="ECO:0000313" key="1">
    <source>
        <dbReference type="EMBL" id="RNA37795.1"/>
    </source>
</evidence>
<proteinExistence type="predicted"/>
<sequence length="62" mass="7695">MACFVLHMLRCWRMEEIHLNTNSIKIECDKRFWMNRNIEQRKKFELIIKTIISRSFKSIINH</sequence>
<reference evidence="1 2" key="1">
    <citation type="journal article" date="2018" name="Sci. Rep.">
        <title>Genomic signatures of local adaptation to the degree of environmental predictability in rotifers.</title>
        <authorList>
            <person name="Franch-Gras L."/>
            <person name="Hahn C."/>
            <person name="Garcia-Roger E.M."/>
            <person name="Carmona M.J."/>
            <person name="Serra M."/>
            <person name="Gomez A."/>
        </authorList>
    </citation>
    <scope>NUCLEOTIDE SEQUENCE [LARGE SCALE GENOMIC DNA]</scope>
    <source>
        <strain evidence="1">HYR1</strain>
    </source>
</reference>
<name>A0A3M7SQ16_BRAPC</name>
<comment type="caution">
    <text evidence="1">The sequence shown here is derived from an EMBL/GenBank/DDBJ whole genome shotgun (WGS) entry which is preliminary data.</text>
</comment>
<gene>
    <name evidence="1" type="ORF">BpHYR1_006893</name>
</gene>
<accession>A0A3M7SQ16</accession>
<evidence type="ECO:0000313" key="2">
    <source>
        <dbReference type="Proteomes" id="UP000276133"/>
    </source>
</evidence>
<protein>
    <submittedName>
        <fullName evidence="1">Uncharacterized protein</fullName>
    </submittedName>
</protein>
<dbReference type="EMBL" id="REGN01000977">
    <property type="protein sequence ID" value="RNA37795.1"/>
    <property type="molecule type" value="Genomic_DNA"/>
</dbReference>
<dbReference type="Proteomes" id="UP000276133">
    <property type="component" value="Unassembled WGS sequence"/>
</dbReference>
<dbReference type="AlphaFoldDB" id="A0A3M7SQ16"/>